<feature type="transmembrane region" description="Helical" evidence="7">
    <location>
        <begin position="125"/>
        <end position="146"/>
    </location>
</feature>
<dbReference type="PROSITE" id="PS50850">
    <property type="entry name" value="MFS"/>
    <property type="match status" value="1"/>
</dbReference>
<proteinExistence type="predicted"/>
<feature type="transmembrane region" description="Helical" evidence="7">
    <location>
        <begin position="198"/>
        <end position="223"/>
    </location>
</feature>
<dbReference type="GO" id="GO:0005886">
    <property type="term" value="C:plasma membrane"/>
    <property type="evidence" value="ECO:0007669"/>
    <property type="project" value="UniProtKB-SubCell"/>
</dbReference>
<feature type="transmembrane region" description="Helical" evidence="7">
    <location>
        <begin position="36"/>
        <end position="57"/>
    </location>
</feature>
<dbReference type="AlphaFoldDB" id="A0A7K3VVR1"/>
<comment type="caution">
    <text evidence="9">The sequence shown here is derived from an EMBL/GenBank/DDBJ whole genome shotgun (WGS) entry which is preliminary data.</text>
</comment>
<evidence type="ECO:0000313" key="10">
    <source>
        <dbReference type="Proteomes" id="UP000470246"/>
    </source>
</evidence>
<feature type="transmembrane region" description="Helical" evidence="7">
    <location>
        <begin position="317"/>
        <end position="339"/>
    </location>
</feature>
<organism evidence="9 10">
    <name type="scientific">Geodermatophilus sabuli</name>
    <dbReference type="NCBI Taxonomy" id="1564158"/>
    <lineage>
        <taxon>Bacteria</taxon>
        <taxon>Bacillati</taxon>
        <taxon>Actinomycetota</taxon>
        <taxon>Actinomycetes</taxon>
        <taxon>Geodermatophilales</taxon>
        <taxon>Geodermatophilaceae</taxon>
        <taxon>Geodermatophilus</taxon>
    </lineage>
</organism>
<keyword evidence="10" id="KW-1185">Reference proteome</keyword>
<evidence type="ECO:0000313" key="9">
    <source>
        <dbReference type="EMBL" id="NEK56716.1"/>
    </source>
</evidence>
<dbReference type="Gene3D" id="1.20.1250.20">
    <property type="entry name" value="MFS general substrate transporter like domains"/>
    <property type="match status" value="1"/>
</dbReference>
<feature type="transmembrane region" description="Helical" evidence="7">
    <location>
        <begin position="152"/>
        <end position="170"/>
    </location>
</feature>
<keyword evidence="4 7" id="KW-1133">Transmembrane helix</keyword>
<evidence type="ECO:0000256" key="5">
    <source>
        <dbReference type="ARBA" id="ARBA00023136"/>
    </source>
</evidence>
<dbReference type="PANTHER" id="PTHR43124">
    <property type="entry name" value="PURINE EFFLUX PUMP PBUE"/>
    <property type="match status" value="1"/>
</dbReference>
<evidence type="ECO:0000256" key="7">
    <source>
        <dbReference type="SAM" id="Phobius"/>
    </source>
</evidence>
<feature type="domain" description="Major facilitator superfamily (MFS) profile" evidence="8">
    <location>
        <begin position="1"/>
        <end position="378"/>
    </location>
</feature>
<evidence type="ECO:0000256" key="3">
    <source>
        <dbReference type="ARBA" id="ARBA00022692"/>
    </source>
</evidence>
<evidence type="ECO:0000259" key="8">
    <source>
        <dbReference type="PROSITE" id="PS50850"/>
    </source>
</evidence>
<feature type="transmembrane region" description="Helical" evidence="7">
    <location>
        <begin position="285"/>
        <end position="305"/>
    </location>
</feature>
<dbReference type="SUPFAM" id="SSF103473">
    <property type="entry name" value="MFS general substrate transporter"/>
    <property type="match status" value="1"/>
</dbReference>
<feature type="region of interest" description="Disordered" evidence="6">
    <location>
        <begin position="375"/>
        <end position="397"/>
    </location>
</feature>
<evidence type="ECO:0000256" key="4">
    <source>
        <dbReference type="ARBA" id="ARBA00022989"/>
    </source>
</evidence>
<feature type="transmembrane region" description="Helical" evidence="7">
    <location>
        <begin position="345"/>
        <end position="369"/>
    </location>
</feature>
<sequence>MPLLQAVGLVSTLDRFAMAPMLVAMAADLGAPVADVVAAAGVYFLVYGLSQPLWGVAAERFGRVRTMRVALLLGGLLTAGSVLSASLAVLAVTRGLAGGFFGAAYPSCLIYLGDTVPAAARQHAISRLMVGVALGTAVASAGAGVVADRFTWRAAFLATGAGALLLSWVLRSLPEPRTGLARSSPSASLRLIGRSRPALLVLGLAFVEGAVLIGVVTLLPVAAHHGGASLTSAGLATAVYGAAVLVGSAVFGRLSRRWHPWRLITLGGSLAVLACSLLATTQQLWMAATVAGLLGLTWTALHASLQTWATEVLPAARALVVACFAGALFAGSSVAAVALADLVDAGRFTLISGLAAVLAAALTAVAAIARSRWAPTSDGGAPHPTSPPAAGPSTSGR</sequence>
<evidence type="ECO:0000256" key="1">
    <source>
        <dbReference type="ARBA" id="ARBA00004651"/>
    </source>
</evidence>
<feature type="transmembrane region" description="Helical" evidence="7">
    <location>
        <begin position="69"/>
        <end position="90"/>
    </location>
</feature>
<gene>
    <name evidence="9" type="ORF">GCU56_02345</name>
</gene>
<feature type="transmembrane region" description="Helical" evidence="7">
    <location>
        <begin position="96"/>
        <end position="113"/>
    </location>
</feature>
<dbReference type="GO" id="GO:0022857">
    <property type="term" value="F:transmembrane transporter activity"/>
    <property type="evidence" value="ECO:0007669"/>
    <property type="project" value="InterPro"/>
</dbReference>
<dbReference type="InterPro" id="IPR050189">
    <property type="entry name" value="MFS_Efflux_Transporters"/>
</dbReference>
<dbReference type="InterPro" id="IPR036259">
    <property type="entry name" value="MFS_trans_sf"/>
</dbReference>
<dbReference type="InterPro" id="IPR011701">
    <property type="entry name" value="MFS"/>
</dbReference>
<keyword evidence="2" id="KW-1003">Cell membrane</keyword>
<name>A0A7K3VVR1_9ACTN</name>
<reference evidence="9 10" key="1">
    <citation type="submission" date="2020-02" db="EMBL/GenBank/DDBJ databases">
        <title>Geodermatophilus sabuli CPCC 205279 I12A-02694.</title>
        <authorList>
            <person name="Jiang Z."/>
        </authorList>
    </citation>
    <scope>NUCLEOTIDE SEQUENCE [LARGE SCALE GENOMIC DNA]</scope>
    <source>
        <strain evidence="9 10">I12A-02694</strain>
    </source>
</reference>
<keyword evidence="3 7" id="KW-0812">Transmembrane</keyword>
<dbReference type="RefSeq" id="WP_163479900.1">
    <property type="nucleotide sequence ID" value="NZ_JAAGWF010000003.1"/>
</dbReference>
<keyword evidence="5 7" id="KW-0472">Membrane</keyword>
<dbReference type="EMBL" id="JAAGWF010000003">
    <property type="protein sequence ID" value="NEK56716.1"/>
    <property type="molecule type" value="Genomic_DNA"/>
</dbReference>
<evidence type="ECO:0000256" key="2">
    <source>
        <dbReference type="ARBA" id="ARBA00022475"/>
    </source>
</evidence>
<dbReference type="PANTHER" id="PTHR43124:SF3">
    <property type="entry name" value="CHLORAMPHENICOL EFFLUX PUMP RV0191"/>
    <property type="match status" value="1"/>
</dbReference>
<accession>A0A7K3VVR1</accession>
<dbReference type="InterPro" id="IPR020846">
    <property type="entry name" value="MFS_dom"/>
</dbReference>
<feature type="transmembrane region" description="Helical" evidence="7">
    <location>
        <begin position="263"/>
        <end position="279"/>
    </location>
</feature>
<evidence type="ECO:0000256" key="6">
    <source>
        <dbReference type="SAM" id="MobiDB-lite"/>
    </source>
</evidence>
<feature type="transmembrane region" description="Helical" evidence="7">
    <location>
        <begin position="229"/>
        <end position="251"/>
    </location>
</feature>
<dbReference type="Proteomes" id="UP000470246">
    <property type="component" value="Unassembled WGS sequence"/>
</dbReference>
<protein>
    <submittedName>
        <fullName evidence="9">MFS transporter</fullName>
    </submittedName>
</protein>
<dbReference type="Pfam" id="PF07690">
    <property type="entry name" value="MFS_1"/>
    <property type="match status" value="1"/>
</dbReference>
<comment type="subcellular location">
    <subcellularLocation>
        <location evidence="1">Cell membrane</location>
        <topology evidence="1">Multi-pass membrane protein</topology>
    </subcellularLocation>
</comment>